<dbReference type="InterPro" id="IPR004942">
    <property type="entry name" value="Roadblock/LAMTOR2_dom"/>
</dbReference>
<protein>
    <submittedName>
        <fullName evidence="2">Roadblock/LC7 family protein</fullName>
    </submittedName>
</protein>
<evidence type="ECO:0000313" key="3">
    <source>
        <dbReference type="Proteomes" id="UP000191931"/>
    </source>
</evidence>
<sequence length="128" mass="14101">MDTVIREDIVAKVEIVLQNFIDESGATYALITDMGGNPLFSAGEEDFDVDTLAALSAANYATTKEIANLIKEDNFSLLFHRGNNENVHFAKITPDVLMIVLFKPFLSLGLLRLKINGLQDQITALIES</sequence>
<dbReference type="Gene3D" id="3.30.450.30">
    <property type="entry name" value="Dynein light chain 2a, cytoplasmic"/>
    <property type="match status" value="1"/>
</dbReference>
<feature type="domain" description="Roadblock/LAMTOR2" evidence="1">
    <location>
        <begin position="13"/>
        <end position="102"/>
    </location>
</feature>
<organism evidence="2 3">
    <name type="scientific">Desulfamplus magnetovallimortis</name>
    <dbReference type="NCBI Taxonomy" id="1246637"/>
    <lineage>
        <taxon>Bacteria</taxon>
        <taxon>Pseudomonadati</taxon>
        <taxon>Thermodesulfobacteriota</taxon>
        <taxon>Desulfobacteria</taxon>
        <taxon>Desulfobacterales</taxon>
        <taxon>Desulfobacteraceae</taxon>
        <taxon>Desulfamplus</taxon>
    </lineage>
</organism>
<dbReference type="AlphaFoldDB" id="A0A1W1HCK9"/>
<dbReference type="Proteomes" id="UP000191931">
    <property type="component" value="Unassembled WGS sequence"/>
</dbReference>
<dbReference type="EMBL" id="FWEV01000128">
    <property type="protein sequence ID" value="SLM30189.1"/>
    <property type="molecule type" value="Genomic_DNA"/>
</dbReference>
<proteinExistence type="predicted"/>
<dbReference type="GO" id="GO:0060090">
    <property type="term" value="F:molecular adaptor activity"/>
    <property type="evidence" value="ECO:0007669"/>
    <property type="project" value="InterPro"/>
</dbReference>
<evidence type="ECO:0000313" key="2">
    <source>
        <dbReference type="EMBL" id="SLM30189.1"/>
    </source>
</evidence>
<keyword evidence="3" id="KW-1185">Reference proteome</keyword>
<dbReference type="SMART" id="SM00960">
    <property type="entry name" value="Robl_LC7"/>
    <property type="match status" value="1"/>
</dbReference>
<dbReference type="PANTHER" id="PTHR13323">
    <property type="entry name" value="LATE ENDOSOMAL/LYSOSOMAL MP1 INTERACTING PROTEIN"/>
    <property type="match status" value="1"/>
</dbReference>
<gene>
    <name evidence="2" type="ORF">MTBBW1_2130084</name>
</gene>
<dbReference type="STRING" id="1246637.MTBBW1_2130084"/>
<evidence type="ECO:0000259" key="1">
    <source>
        <dbReference type="SMART" id="SM00960"/>
    </source>
</evidence>
<name>A0A1W1HCK9_9BACT</name>
<dbReference type="GO" id="GO:0032008">
    <property type="term" value="P:positive regulation of TOR signaling"/>
    <property type="evidence" value="ECO:0007669"/>
    <property type="project" value="InterPro"/>
</dbReference>
<dbReference type="InterPro" id="IPR037587">
    <property type="entry name" value="LAMTOR2-like"/>
</dbReference>
<dbReference type="GO" id="GO:0005085">
    <property type="term" value="F:guanyl-nucleotide exchange factor activity"/>
    <property type="evidence" value="ECO:0007669"/>
    <property type="project" value="InterPro"/>
</dbReference>
<accession>A0A1W1HCK9</accession>
<reference evidence="2 3" key="1">
    <citation type="submission" date="2017-03" db="EMBL/GenBank/DDBJ databases">
        <authorList>
            <person name="Afonso C.L."/>
            <person name="Miller P.J."/>
            <person name="Scott M.A."/>
            <person name="Spackman E."/>
            <person name="Goraichik I."/>
            <person name="Dimitrov K.M."/>
            <person name="Suarez D.L."/>
            <person name="Swayne D.E."/>
        </authorList>
    </citation>
    <scope>NUCLEOTIDE SEQUENCE [LARGE SCALE GENOMIC DNA]</scope>
    <source>
        <strain evidence="2">PRJEB14757</strain>
    </source>
</reference>
<dbReference type="Pfam" id="PF03259">
    <property type="entry name" value="Robl_LC7"/>
    <property type="match status" value="1"/>
</dbReference>
<dbReference type="RefSeq" id="WP_080807797.1">
    <property type="nucleotide sequence ID" value="NZ_LT828558.1"/>
</dbReference>
<dbReference type="OrthoDB" id="9790687at2"/>
<dbReference type="SUPFAM" id="SSF103196">
    <property type="entry name" value="Roadblock/LC7 domain"/>
    <property type="match status" value="1"/>
</dbReference>